<dbReference type="InterPro" id="IPR001909">
    <property type="entry name" value="KRAB"/>
</dbReference>
<evidence type="ECO:0000313" key="3">
    <source>
        <dbReference type="Proteomes" id="UP000269945"/>
    </source>
</evidence>
<accession>A0A9X9LXP3</accession>
<dbReference type="AlphaFoldDB" id="A0A9X9LXP3"/>
<gene>
    <name evidence="2" type="ORF">BN2614_LOCUS1</name>
</gene>
<dbReference type="InterPro" id="IPR036051">
    <property type="entry name" value="KRAB_dom_sf"/>
</dbReference>
<feature type="non-terminal residue" evidence="2">
    <location>
        <position position="161"/>
    </location>
</feature>
<organism evidence="2 3">
    <name type="scientific">Gulo gulo</name>
    <name type="common">Wolverine</name>
    <name type="synonym">Gluton</name>
    <dbReference type="NCBI Taxonomy" id="48420"/>
    <lineage>
        <taxon>Eukaryota</taxon>
        <taxon>Metazoa</taxon>
        <taxon>Chordata</taxon>
        <taxon>Craniata</taxon>
        <taxon>Vertebrata</taxon>
        <taxon>Euteleostomi</taxon>
        <taxon>Mammalia</taxon>
        <taxon>Eutheria</taxon>
        <taxon>Laurasiatheria</taxon>
        <taxon>Carnivora</taxon>
        <taxon>Caniformia</taxon>
        <taxon>Musteloidea</taxon>
        <taxon>Mustelidae</taxon>
        <taxon>Guloninae</taxon>
        <taxon>Gulo</taxon>
    </lineage>
</organism>
<dbReference type="Proteomes" id="UP000269945">
    <property type="component" value="Unassembled WGS sequence"/>
</dbReference>
<dbReference type="GO" id="GO:0006355">
    <property type="term" value="P:regulation of DNA-templated transcription"/>
    <property type="evidence" value="ECO:0007669"/>
    <property type="project" value="InterPro"/>
</dbReference>
<dbReference type="Pfam" id="PF01352">
    <property type="entry name" value="KRAB"/>
    <property type="match status" value="1"/>
</dbReference>
<reference evidence="2 3" key="1">
    <citation type="submission" date="2018-10" db="EMBL/GenBank/DDBJ databases">
        <authorList>
            <person name="Ekblom R."/>
            <person name="Jareborg N."/>
        </authorList>
    </citation>
    <scope>NUCLEOTIDE SEQUENCE [LARGE SCALE GENOMIC DNA]</scope>
    <source>
        <tissue evidence="2">Muscle</tissue>
    </source>
</reference>
<feature type="domain" description="KRAB" evidence="1">
    <location>
        <begin position="8"/>
        <end position="86"/>
    </location>
</feature>
<dbReference type="CDD" id="cd07765">
    <property type="entry name" value="KRAB_A-box"/>
    <property type="match status" value="1"/>
</dbReference>
<protein>
    <recommendedName>
        <fullName evidence="1">KRAB domain-containing protein</fullName>
    </recommendedName>
</protein>
<evidence type="ECO:0000313" key="2">
    <source>
        <dbReference type="EMBL" id="VCW99029.1"/>
    </source>
</evidence>
<dbReference type="EMBL" id="CYRY02027246">
    <property type="protein sequence ID" value="VCW99029.1"/>
    <property type="molecule type" value="Genomic_DNA"/>
</dbReference>
<evidence type="ECO:0000259" key="1">
    <source>
        <dbReference type="PROSITE" id="PS50805"/>
    </source>
</evidence>
<sequence>MIKFQETVTFRDVAVVFTEEELALLDRAQINLYQDVMLENFRNVVSVGDRIKNNTSHLQGKALGSLSQEVLYCWQIWKQRISEFTVSQEYVMNLQGDCPQSLEDVSLCEEWAGVSLQVSGNDNCVINAINLENQDGAAGKGLTQALTPESWRGANMMTEPQ</sequence>
<dbReference type="SUPFAM" id="SSF109640">
    <property type="entry name" value="KRAB domain (Kruppel-associated box)"/>
    <property type="match status" value="1"/>
</dbReference>
<comment type="caution">
    <text evidence="2">The sequence shown here is derived from an EMBL/GenBank/DDBJ whole genome shotgun (WGS) entry which is preliminary data.</text>
</comment>
<name>A0A9X9LXP3_GULGU</name>
<dbReference type="PROSITE" id="PS50805">
    <property type="entry name" value="KRAB"/>
    <property type="match status" value="1"/>
</dbReference>
<dbReference type="SMART" id="SM00349">
    <property type="entry name" value="KRAB"/>
    <property type="match status" value="1"/>
</dbReference>
<keyword evidence="3" id="KW-1185">Reference proteome</keyword>
<proteinExistence type="predicted"/>
<dbReference type="InterPro" id="IPR050169">
    <property type="entry name" value="Krueppel_C2H2_ZnF"/>
</dbReference>
<dbReference type="PANTHER" id="PTHR23232:SF156">
    <property type="entry name" value="KRAB DOMAIN-CONTAINING PROTEIN"/>
    <property type="match status" value="1"/>
</dbReference>
<dbReference type="PANTHER" id="PTHR23232">
    <property type="entry name" value="KRAB DOMAIN C2H2 ZINC FINGER"/>
    <property type="match status" value="1"/>
</dbReference>
<dbReference type="Gene3D" id="6.10.140.140">
    <property type="match status" value="1"/>
</dbReference>